<dbReference type="PANTHER" id="PTHR12236">
    <property type="entry name" value="STRUCTURAL CONTITUENT OF CUTICLE"/>
    <property type="match status" value="1"/>
</dbReference>
<gene>
    <name evidence="5" type="primary">LOC117574119</name>
</gene>
<dbReference type="Proteomes" id="UP000515160">
    <property type="component" value="Chromosome 2R"/>
</dbReference>
<dbReference type="Pfam" id="PF00379">
    <property type="entry name" value="Chitin_bind_4"/>
    <property type="match status" value="1"/>
</dbReference>
<evidence type="ECO:0000256" key="2">
    <source>
        <dbReference type="PROSITE-ProRule" id="PRU00497"/>
    </source>
</evidence>
<dbReference type="PRINTS" id="PR00947">
    <property type="entry name" value="CUTICLE"/>
</dbReference>
<dbReference type="GO" id="GO:0031012">
    <property type="term" value="C:extracellular matrix"/>
    <property type="evidence" value="ECO:0007669"/>
    <property type="project" value="TreeGrafter"/>
</dbReference>
<feature type="chain" id="PRO_5027789881" evidence="3">
    <location>
        <begin position="18"/>
        <end position="146"/>
    </location>
</feature>
<feature type="signal peptide" evidence="3">
    <location>
        <begin position="1"/>
        <end position="17"/>
    </location>
</feature>
<dbReference type="GO" id="GO:0042302">
    <property type="term" value="F:structural constituent of cuticle"/>
    <property type="evidence" value="ECO:0007669"/>
    <property type="project" value="UniProtKB-UniRule"/>
</dbReference>
<organism evidence="4 5">
    <name type="scientific">Drosophila albomicans</name>
    <name type="common">Fruit fly</name>
    <dbReference type="NCBI Taxonomy" id="7291"/>
    <lineage>
        <taxon>Eukaryota</taxon>
        <taxon>Metazoa</taxon>
        <taxon>Ecdysozoa</taxon>
        <taxon>Arthropoda</taxon>
        <taxon>Hexapoda</taxon>
        <taxon>Insecta</taxon>
        <taxon>Pterygota</taxon>
        <taxon>Neoptera</taxon>
        <taxon>Endopterygota</taxon>
        <taxon>Diptera</taxon>
        <taxon>Brachycera</taxon>
        <taxon>Muscomorpha</taxon>
        <taxon>Ephydroidea</taxon>
        <taxon>Drosophilidae</taxon>
        <taxon>Drosophila</taxon>
    </lineage>
</organism>
<keyword evidence="3" id="KW-0732">Signal</keyword>
<dbReference type="PANTHER" id="PTHR12236:SF94">
    <property type="entry name" value="CCP84AA-RELATED"/>
    <property type="match status" value="1"/>
</dbReference>
<protein>
    <submittedName>
        <fullName evidence="5">Larval cuticle protein A2B</fullName>
    </submittedName>
</protein>
<evidence type="ECO:0000313" key="4">
    <source>
        <dbReference type="Proteomes" id="UP000515160"/>
    </source>
</evidence>
<dbReference type="GO" id="GO:0005615">
    <property type="term" value="C:extracellular space"/>
    <property type="evidence" value="ECO:0007669"/>
    <property type="project" value="TreeGrafter"/>
</dbReference>
<evidence type="ECO:0000313" key="5">
    <source>
        <dbReference type="RefSeq" id="XP_034113664.1"/>
    </source>
</evidence>
<dbReference type="PROSITE" id="PS51155">
    <property type="entry name" value="CHIT_BIND_RR_2"/>
    <property type="match status" value="1"/>
</dbReference>
<dbReference type="GeneID" id="117574119"/>
<accession>A0A6P8XL30</accession>
<sequence length="146" mass="15659">MAFKYFAVLALVAAVSAGVLPVQQVYHGAAPAVAYAHAPVAVAHAPVAVAHPVLAKHDDEYDPHPQYKFGYDVQDALSGDSKSQVEERDGDVVRGEYSLIDADGFKRTVQYTSDPENGFNAVVNRVPVDHVIKTVAPVAAVPVYHH</sequence>
<dbReference type="AlphaFoldDB" id="A0A6P8XL30"/>
<name>A0A6P8XL30_DROAB</name>
<keyword evidence="1 2" id="KW-0193">Cuticle</keyword>
<dbReference type="OrthoDB" id="10071059at2759"/>
<dbReference type="RefSeq" id="XP_034113664.1">
    <property type="nucleotide sequence ID" value="XM_034257773.2"/>
</dbReference>
<dbReference type="InterPro" id="IPR000618">
    <property type="entry name" value="Insect_cuticle"/>
</dbReference>
<proteinExistence type="predicted"/>
<dbReference type="InterPro" id="IPR051217">
    <property type="entry name" value="Insect_Cuticle_Struc_Prot"/>
</dbReference>
<evidence type="ECO:0000256" key="3">
    <source>
        <dbReference type="SAM" id="SignalP"/>
    </source>
</evidence>
<keyword evidence="4" id="KW-1185">Reference proteome</keyword>
<reference evidence="5" key="1">
    <citation type="submission" date="2025-08" db="UniProtKB">
        <authorList>
            <consortium name="RefSeq"/>
        </authorList>
    </citation>
    <scope>IDENTIFICATION</scope>
    <source>
        <strain evidence="5">15112-1751.03</strain>
        <tissue evidence="5">Whole Adult</tissue>
    </source>
</reference>
<evidence type="ECO:0000256" key="1">
    <source>
        <dbReference type="ARBA" id="ARBA00022460"/>
    </source>
</evidence>